<name>A0AAE0Z9L9_9GAST</name>
<evidence type="ECO:0000256" key="1">
    <source>
        <dbReference type="SAM" id="MobiDB-lite"/>
    </source>
</evidence>
<sequence length="121" mass="13693">MSRPPNKVDVTSSGQVFMAYRSPYRDGIKNSVERTRGLSSARTQRSQVACRFKLFKTGLSCTTRRPQDPRTPELGARGPGPELARPAPARRARSRRRAKMNCAWCLPLAARYRFSLHGWQS</sequence>
<comment type="caution">
    <text evidence="2">The sequence shown here is derived from an EMBL/GenBank/DDBJ whole genome shotgun (WGS) entry which is preliminary data.</text>
</comment>
<keyword evidence="3" id="KW-1185">Reference proteome</keyword>
<feature type="region of interest" description="Disordered" evidence="1">
    <location>
        <begin position="61"/>
        <end position="93"/>
    </location>
</feature>
<reference evidence="2" key="1">
    <citation type="journal article" date="2023" name="G3 (Bethesda)">
        <title>A reference genome for the long-term kleptoplast-retaining sea slug Elysia crispata morphotype clarki.</title>
        <authorList>
            <person name="Eastman K.E."/>
            <person name="Pendleton A.L."/>
            <person name="Shaikh M.A."/>
            <person name="Suttiyut T."/>
            <person name="Ogas R."/>
            <person name="Tomko P."/>
            <person name="Gavelis G."/>
            <person name="Widhalm J.R."/>
            <person name="Wisecaver J.H."/>
        </authorList>
    </citation>
    <scope>NUCLEOTIDE SEQUENCE</scope>
    <source>
        <strain evidence="2">ECLA1</strain>
    </source>
</reference>
<dbReference type="EMBL" id="JAWDGP010004327">
    <property type="protein sequence ID" value="KAK3765260.1"/>
    <property type="molecule type" value="Genomic_DNA"/>
</dbReference>
<dbReference type="Proteomes" id="UP001283361">
    <property type="component" value="Unassembled WGS sequence"/>
</dbReference>
<accession>A0AAE0Z9L9</accession>
<dbReference type="AlphaFoldDB" id="A0AAE0Z9L9"/>
<evidence type="ECO:0000313" key="2">
    <source>
        <dbReference type="EMBL" id="KAK3765260.1"/>
    </source>
</evidence>
<gene>
    <name evidence="2" type="ORF">RRG08_051882</name>
</gene>
<protein>
    <submittedName>
        <fullName evidence="2">Uncharacterized protein</fullName>
    </submittedName>
</protein>
<feature type="compositionally biased region" description="Low complexity" evidence="1">
    <location>
        <begin position="75"/>
        <end position="87"/>
    </location>
</feature>
<organism evidence="2 3">
    <name type="scientific">Elysia crispata</name>
    <name type="common">lettuce slug</name>
    <dbReference type="NCBI Taxonomy" id="231223"/>
    <lineage>
        <taxon>Eukaryota</taxon>
        <taxon>Metazoa</taxon>
        <taxon>Spiralia</taxon>
        <taxon>Lophotrochozoa</taxon>
        <taxon>Mollusca</taxon>
        <taxon>Gastropoda</taxon>
        <taxon>Heterobranchia</taxon>
        <taxon>Euthyneura</taxon>
        <taxon>Panpulmonata</taxon>
        <taxon>Sacoglossa</taxon>
        <taxon>Placobranchoidea</taxon>
        <taxon>Plakobranchidae</taxon>
        <taxon>Elysia</taxon>
    </lineage>
</organism>
<proteinExistence type="predicted"/>
<evidence type="ECO:0000313" key="3">
    <source>
        <dbReference type="Proteomes" id="UP001283361"/>
    </source>
</evidence>